<comment type="caution">
    <text evidence="1">The sequence shown here is derived from an EMBL/GenBank/DDBJ whole genome shotgun (WGS) entry which is preliminary data.</text>
</comment>
<gene>
    <name evidence="1" type="ORF">ILEXP_LOCUS25884</name>
</gene>
<organism evidence="1 2">
    <name type="scientific">Ilex paraguariensis</name>
    <name type="common">yerba mate</name>
    <dbReference type="NCBI Taxonomy" id="185542"/>
    <lineage>
        <taxon>Eukaryota</taxon>
        <taxon>Viridiplantae</taxon>
        <taxon>Streptophyta</taxon>
        <taxon>Embryophyta</taxon>
        <taxon>Tracheophyta</taxon>
        <taxon>Spermatophyta</taxon>
        <taxon>Magnoliopsida</taxon>
        <taxon>eudicotyledons</taxon>
        <taxon>Gunneridae</taxon>
        <taxon>Pentapetalae</taxon>
        <taxon>asterids</taxon>
        <taxon>campanulids</taxon>
        <taxon>Aquifoliales</taxon>
        <taxon>Aquifoliaceae</taxon>
        <taxon>Ilex</taxon>
    </lineage>
</organism>
<dbReference type="AlphaFoldDB" id="A0ABC8SRP0"/>
<dbReference type="Proteomes" id="UP001642360">
    <property type="component" value="Unassembled WGS sequence"/>
</dbReference>
<proteinExistence type="predicted"/>
<dbReference type="PANTHER" id="PTHR31050">
    <property type="entry name" value="OS08G0413200 PROTEIN"/>
    <property type="match status" value="1"/>
</dbReference>
<evidence type="ECO:0000313" key="2">
    <source>
        <dbReference type="Proteomes" id="UP001642360"/>
    </source>
</evidence>
<dbReference type="InterPro" id="IPR010683">
    <property type="entry name" value="DUF1262"/>
</dbReference>
<keyword evidence="2" id="KW-1185">Reference proteome</keyword>
<evidence type="ECO:0000313" key="1">
    <source>
        <dbReference type="EMBL" id="CAK9157332.1"/>
    </source>
</evidence>
<evidence type="ECO:0008006" key="3">
    <source>
        <dbReference type="Google" id="ProtNLM"/>
    </source>
</evidence>
<protein>
    <recommendedName>
        <fullName evidence="3">Insecticidal crystal toxin domain-containing protein</fullName>
    </recommendedName>
</protein>
<reference evidence="1 2" key="1">
    <citation type="submission" date="2024-02" db="EMBL/GenBank/DDBJ databases">
        <authorList>
            <person name="Vignale AGUSTIN F."/>
            <person name="Sosa J E."/>
            <person name="Modenutti C."/>
        </authorList>
    </citation>
    <scope>NUCLEOTIDE SEQUENCE [LARGE SCALE GENOMIC DNA]</scope>
</reference>
<dbReference type="Pfam" id="PF06880">
    <property type="entry name" value="DUF1262"/>
    <property type="match status" value="1"/>
</dbReference>
<dbReference type="PANTHER" id="PTHR31050:SF3">
    <property type="entry name" value="OS08G0412800 PROTEIN"/>
    <property type="match status" value="1"/>
</dbReference>
<accession>A0ABC8SRP0</accession>
<sequence>MYVTRPLSHYISFPESLSLPPEGPNSGYLVIQDEESETYTCFGLCKDRFLADLPFPQNKDLTLRYSSGAGENQSVSRDDVSFIPVLNLPLSSNRYYAIKPHGNHKGEAYASSREEDTVTCCFGLSSRDVKSRPLDPHDTYQQFEIALYETCCNPNGNFFAKSVAPDGFPPYILRRKGWQVYGKTPKDYELGEASGLNSALRARLPEFNFPMSYKSSEGVVVGKWYCPFVFIKDGPLRDQMKRSMFYEMTLEQRWEQIFASENNSSEGNSVFVDFAVQTEVVLVAGKEAVWNERDVVDGAIWFTSFGNVGEGVSVGLRVEIVERMKWEQGRAGWVGGEDRLASVKRVEEFGGIGGWRKFGCYVLVERFVLKRMDGSLVMTYDFKHTHHIKSKWE</sequence>
<name>A0ABC8SRP0_9AQUA</name>
<dbReference type="EMBL" id="CAUOFW020002981">
    <property type="protein sequence ID" value="CAK9157332.1"/>
    <property type="molecule type" value="Genomic_DNA"/>
</dbReference>